<evidence type="ECO:0000313" key="2">
    <source>
        <dbReference type="EMBL" id="AAO39473.1"/>
    </source>
</evidence>
<sequence length="506" mass="55280">MELCIATKSKIETAQSSMPQSSQCSSSSNCRNYQKKCHQNQTNTQVQSTQRSNCSSHSDRDHLTNQQKQQNQRTNSATAASAAAATLSESTRCNIIISSSSSSSSSTKSSKNIREPSSSSSTQLNTLYSLLVLLIVGLATATASPSPSPSHAPFGRESRRDALLAYYKRAHLPQSSSSGISLGHKYHLLHDANGLDFDELTPTASSVSALSRAERFRLRKRSATPTTPATAAGVTSLDVATAAAAATDAAAKDAGSGKKPEEKCEPKVLETLPDEPFYDYTDIAEDAARQFIEFLSGKFPNANTPIAIDEPTRAEVSRRANGIASYALNEDDNLLAFAIAAPSIHTVVVKFRDNVTIPPDQVHNKAYLGSYWRELGAAWNSTDGTQEWGAPFRDCNLLTRRWLWPSHILQRAQDQSCGGCLHCRRRGCVQRWPGGSFRSPSWLRSEYDLLPAHREQTRRHPGCVHLSVPGILLPAQFHAPGIPWRSSGTVRGLRQLLVHSVSRRMH</sequence>
<dbReference type="FlyBase" id="FBgn0051660">
    <property type="gene designation" value="smog"/>
</dbReference>
<dbReference type="GO" id="GO:0010470">
    <property type="term" value="P:regulation of gastrulation"/>
    <property type="evidence" value="ECO:0000315"/>
    <property type="project" value="FlyBase"/>
</dbReference>
<feature type="compositionally biased region" description="Low complexity" evidence="1">
    <location>
        <begin position="65"/>
        <end position="83"/>
    </location>
</feature>
<dbReference type="GO" id="GO:0004930">
    <property type="term" value="F:G protein-coupled receptor activity"/>
    <property type="evidence" value="ECO:0000250"/>
    <property type="project" value="FlyBase"/>
</dbReference>
<dbReference type="GO" id="GO:0003380">
    <property type="term" value="P:establishment or maintenance of cytoskeleton polarity involved in gastrulation"/>
    <property type="evidence" value="ECO:0000315"/>
    <property type="project" value="FlyBase"/>
</dbReference>
<feature type="region of interest" description="Disordered" evidence="1">
    <location>
        <begin position="99"/>
        <end position="120"/>
    </location>
</feature>
<name>Q86P57_DROME</name>
<protein>
    <submittedName>
        <fullName evidence="2">RE70685p</fullName>
    </submittedName>
</protein>
<feature type="compositionally biased region" description="Low complexity" evidence="1">
    <location>
        <begin position="39"/>
        <end position="53"/>
    </location>
</feature>
<dbReference type="VEuPathDB" id="VectorBase:FBgn0051660"/>
<dbReference type="GO" id="GO:0060027">
    <property type="term" value="P:convergent extension involved in gastrulation"/>
    <property type="evidence" value="ECO:0000315"/>
    <property type="project" value="FlyBase"/>
</dbReference>
<dbReference type="GO" id="GO:0043519">
    <property type="term" value="P:regulation of myosin II filament organization"/>
    <property type="evidence" value="ECO:0000315"/>
    <property type="project" value="FlyBase"/>
</dbReference>
<dbReference type="AlphaFoldDB" id="Q86P57"/>
<dbReference type="GO" id="GO:0005886">
    <property type="term" value="C:plasma membrane"/>
    <property type="evidence" value="ECO:0000250"/>
    <property type="project" value="FlyBase"/>
</dbReference>
<gene>
    <name evidence="3" type="primary">smog</name>
    <name evidence="2" type="synonym">CG11923</name>
    <name evidence="3" type="synonym">pog</name>
    <name evidence="3" type="ORF">CG31660</name>
</gene>
<dbReference type="EMBL" id="BT003470">
    <property type="protein sequence ID" value="AAO39473.1"/>
    <property type="molecule type" value="mRNA"/>
</dbReference>
<dbReference type="ExpressionAtlas" id="Q86P57">
    <property type="expression patterns" value="baseline and differential"/>
</dbReference>
<proteinExistence type="evidence at transcript level"/>
<dbReference type="GO" id="GO:0048383">
    <property type="term" value="P:mesectoderm development"/>
    <property type="evidence" value="ECO:0000315"/>
    <property type="project" value="FlyBase"/>
</dbReference>
<organism evidence="2">
    <name type="scientific">Drosophila melanogaster</name>
    <name type="common">Fruit fly</name>
    <dbReference type="NCBI Taxonomy" id="7227"/>
    <lineage>
        <taxon>Eukaryota</taxon>
        <taxon>Metazoa</taxon>
        <taxon>Ecdysozoa</taxon>
        <taxon>Arthropoda</taxon>
        <taxon>Hexapoda</taxon>
        <taxon>Insecta</taxon>
        <taxon>Pterygota</taxon>
        <taxon>Neoptera</taxon>
        <taxon>Endopterygota</taxon>
        <taxon>Diptera</taxon>
        <taxon>Brachycera</taxon>
        <taxon>Muscomorpha</taxon>
        <taxon>Ephydroidea</taxon>
        <taxon>Drosophilidae</taxon>
        <taxon>Drosophila</taxon>
        <taxon>Sophophora</taxon>
    </lineage>
</organism>
<evidence type="ECO:0000313" key="3">
    <source>
        <dbReference type="FlyBase" id="FBgn0051660"/>
    </source>
</evidence>
<dbReference type="GO" id="GO:0007186">
    <property type="term" value="P:G protein-coupled receptor signaling pathway"/>
    <property type="evidence" value="ECO:0000250"/>
    <property type="project" value="FlyBase"/>
</dbReference>
<dbReference type="OrthoDB" id="5823771at2759"/>
<dbReference type="GO" id="GO:0003384">
    <property type="term" value="P:apical constriction involved in gastrulation"/>
    <property type="evidence" value="ECO:0000315"/>
    <property type="project" value="FlyBase"/>
</dbReference>
<dbReference type="GO" id="GO:0006963">
    <property type="term" value="P:positive regulation of antibacterial peptide biosynthetic process"/>
    <property type="evidence" value="ECO:0000315"/>
    <property type="project" value="FlyBase"/>
</dbReference>
<dbReference type="AGR" id="FB:FBgn0051660"/>
<evidence type="ECO:0000256" key="1">
    <source>
        <dbReference type="SAM" id="MobiDB-lite"/>
    </source>
</evidence>
<feature type="compositionally biased region" description="Low complexity" evidence="1">
    <location>
        <begin position="99"/>
        <end position="110"/>
    </location>
</feature>
<accession>Q86P57</accession>
<feature type="region of interest" description="Disordered" evidence="1">
    <location>
        <begin position="39"/>
        <end position="83"/>
    </location>
</feature>
<reference evidence="2" key="1">
    <citation type="submission" date="2003-02" db="EMBL/GenBank/DDBJ databases">
        <authorList>
            <person name="Stapleton M."/>
            <person name="Brokstein P."/>
            <person name="Hong L."/>
            <person name="Agbayani A."/>
            <person name="Carlson J."/>
            <person name="Champe M."/>
            <person name="Chavez C."/>
            <person name="Dorsett V."/>
            <person name="Dresnek D."/>
            <person name="Farfan D."/>
            <person name="Frise E."/>
            <person name="George R."/>
            <person name="Gonzalez M."/>
            <person name="Guarin H."/>
            <person name="Kronmiller B."/>
            <person name="Li P."/>
            <person name="Liao G."/>
            <person name="Miranda A."/>
            <person name="Mungall C.J."/>
            <person name="Nunoo J."/>
            <person name="Pacleb J."/>
            <person name="Paragas V."/>
            <person name="Park S."/>
            <person name="Patel S."/>
            <person name="Phouanenavong S."/>
            <person name="Wan K."/>
            <person name="Yu C."/>
            <person name="Lewis S.E."/>
            <person name="Rubin G.M."/>
            <person name="Celniker S."/>
        </authorList>
    </citation>
    <scope>NUCLEOTIDE SEQUENCE</scope>
    <source>
        <strain evidence="2">Berkeley</strain>
    </source>
</reference>